<keyword evidence="9 16" id="KW-0663">Pyridoxal phosphate</keyword>
<dbReference type="AlphaFoldDB" id="A0A165HK97"/>
<evidence type="ECO:0000313" key="21">
    <source>
        <dbReference type="Proteomes" id="UP000076490"/>
    </source>
</evidence>
<evidence type="ECO:0000256" key="12">
    <source>
        <dbReference type="ARBA" id="ARBA00048798"/>
    </source>
</evidence>
<sequence>MGNMQISINESQERKTKPSTDGIAFGRNFTDHMFIADYTEGIGWHDHRIVPYEPITLDPSAIIFHYGQTVFEGLKAYRAKDGAIRLFRPEENFRRMNESCDRLCMPQVDEEDALEALKTLIKVEQDWVPEAEGTSLYIRPYMIATEPHLGVAPSLTYKFIIILSPVGMYYKEGIAPVKILVENEYVRAVAGGTGAAKTAGNYAASLKAQAVAEKMGYSQVLWLDGVEKKYVEEVGSMNVFFKIDGEVITPELNGSILGGITRKSIIEMLKAWGVPVTERRISMEEVKTAQQEGRLEEAFGTGTAAVISPIGEFSWKGEAFTINGGQAGELSTKLYEELTGLQSGVKEDPFNWVTEIREEAAVRN</sequence>
<dbReference type="GO" id="GO:0009099">
    <property type="term" value="P:L-valine biosynthetic process"/>
    <property type="evidence" value="ECO:0007669"/>
    <property type="project" value="UniProtKB-UniPathway"/>
</dbReference>
<evidence type="ECO:0000256" key="15">
    <source>
        <dbReference type="RuleBase" id="RU004106"/>
    </source>
</evidence>
<feature type="modified residue" description="N6-(pyridoxal phosphate)lysine" evidence="14">
    <location>
        <position position="197"/>
    </location>
</feature>
<evidence type="ECO:0000256" key="6">
    <source>
        <dbReference type="ARBA" id="ARBA00022576"/>
    </source>
</evidence>
<dbReference type="NCBIfam" id="NF009897">
    <property type="entry name" value="PRK13357.1"/>
    <property type="match status" value="1"/>
</dbReference>
<dbReference type="GO" id="GO:0052656">
    <property type="term" value="F:L-isoleucine-2-oxoglutarate transaminase activity"/>
    <property type="evidence" value="ECO:0007669"/>
    <property type="project" value="RHEA"/>
</dbReference>
<dbReference type="Gene3D" id="3.20.10.10">
    <property type="entry name" value="D-amino Acid Aminotransferase, subunit A, domain 2"/>
    <property type="match status" value="1"/>
</dbReference>
<dbReference type="GO" id="GO:0009098">
    <property type="term" value="P:L-leucine biosynthetic process"/>
    <property type="evidence" value="ECO:0007669"/>
    <property type="project" value="UniProtKB-UniPathway"/>
</dbReference>
<dbReference type="CDD" id="cd01557">
    <property type="entry name" value="BCAT_beta_family"/>
    <property type="match status" value="1"/>
</dbReference>
<dbReference type="InterPro" id="IPR033939">
    <property type="entry name" value="BCAT_family"/>
</dbReference>
<evidence type="ECO:0000256" key="2">
    <source>
        <dbReference type="ARBA" id="ARBA00004824"/>
    </source>
</evidence>
<comment type="catalytic activity">
    <reaction evidence="13 17">
        <text>L-leucine + 2-oxoglutarate = 4-methyl-2-oxopentanoate + L-glutamate</text>
        <dbReference type="Rhea" id="RHEA:18321"/>
        <dbReference type="ChEBI" id="CHEBI:16810"/>
        <dbReference type="ChEBI" id="CHEBI:17865"/>
        <dbReference type="ChEBI" id="CHEBI:29985"/>
        <dbReference type="ChEBI" id="CHEBI:57427"/>
        <dbReference type="EC" id="2.6.1.42"/>
    </reaction>
</comment>
<evidence type="ECO:0000256" key="8">
    <source>
        <dbReference type="ARBA" id="ARBA00022679"/>
    </source>
</evidence>
<reference evidence="20 21" key="1">
    <citation type="submission" date="2016-01" db="EMBL/GenBank/DDBJ databases">
        <title>Whole genome sequencing of Bhargavaea cecembensis T14.</title>
        <authorList>
            <person name="Hong K.W."/>
        </authorList>
    </citation>
    <scope>NUCLEOTIDE SEQUENCE [LARGE SCALE GENOMIC DNA]</scope>
    <source>
        <strain evidence="20 21">T14</strain>
    </source>
</reference>
<dbReference type="InterPro" id="IPR001544">
    <property type="entry name" value="Aminotrans_IV"/>
</dbReference>
<dbReference type="InterPro" id="IPR043132">
    <property type="entry name" value="BCAT-like_C"/>
</dbReference>
<comment type="cofactor">
    <cofactor evidence="1 16">
        <name>pyridoxal 5'-phosphate</name>
        <dbReference type="ChEBI" id="CHEBI:597326"/>
    </cofactor>
</comment>
<evidence type="ECO:0000256" key="11">
    <source>
        <dbReference type="ARBA" id="ARBA00048212"/>
    </source>
</evidence>
<dbReference type="InterPro" id="IPR043131">
    <property type="entry name" value="BCAT-like_N"/>
</dbReference>
<evidence type="ECO:0000256" key="5">
    <source>
        <dbReference type="ARBA" id="ARBA00009320"/>
    </source>
</evidence>
<evidence type="ECO:0000256" key="18">
    <source>
        <dbReference type="RuleBase" id="RU004519"/>
    </source>
</evidence>
<dbReference type="SUPFAM" id="SSF56752">
    <property type="entry name" value="D-aminoacid aminotransferase-like PLP-dependent enzymes"/>
    <property type="match status" value="1"/>
</dbReference>
<dbReference type="Proteomes" id="UP000076490">
    <property type="component" value="Unassembled WGS sequence"/>
</dbReference>
<comment type="catalytic activity">
    <reaction evidence="11 17">
        <text>L-valine + 2-oxoglutarate = 3-methyl-2-oxobutanoate + L-glutamate</text>
        <dbReference type="Rhea" id="RHEA:24813"/>
        <dbReference type="ChEBI" id="CHEBI:11851"/>
        <dbReference type="ChEBI" id="CHEBI:16810"/>
        <dbReference type="ChEBI" id="CHEBI:29985"/>
        <dbReference type="ChEBI" id="CHEBI:57762"/>
        <dbReference type="EC" id="2.6.1.42"/>
    </reaction>
</comment>
<dbReference type="OrthoDB" id="9804984at2"/>
<dbReference type="InterPro" id="IPR018300">
    <property type="entry name" value="Aminotrans_IV_CS"/>
</dbReference>
<dbReference type="GO" id="GO:0009097">
    <property type="term" value="P:isoleucine biosynthetic process"/>
    <property type="evidence" value="ECO:0007669"/>
    <property type="project" value="UniProtKB-UniPathway"/>
</dbReference>
<evidence type="ECO:0000256" key="14">
    <source>
        <dbReference type="PIRSR" id="PIRSR006468-1"/>
    </source>
</evidence>
<evidence type="ECO:0000313" key="20">
    <source>
        <dbReference type="EMBL" id="KZE40288.1"/>
    </source>
</evidence>
<dbReference type="Gene3D" id="3.30.470.10">
    <property type="match status" value="1"/>
</dbReference>
<accession>A0A165HK97</accession>
<dbReference type="EMBL" id="LQNT01000001">
    <property type="protein sequence ID" value="KZE40288.1"/>
    <property type="molecule type" value="Genomic_DNA"/>
</dbReference>
<dbReference type="InterPro" id="IPR036038">
    <property type="entry name" value="Aminotransferase-like"/>
</dbReference>
<evidence type="ECO:0000256" key="10">
    <source>
        <dbReference type="ARBA" id="ARBA00023304"/>
    </source>
</evidence>
<comment type="pathway">
    <text evidence="2 18">Amino-acid biosynthesis; L-isoleucine biosynthesis; L-isoleucine from 2-oxobutanoate: step 4/4.</text>
</comment>
<protein>
    <recommendedName>
        <fullName evidence="17">Branched-chain-amino-acid aminotransferase</fullName>
        <ecNumber evidence="17">2.6.1.42</ecNumber>
    </recommendedName>
</protein>
<evidence type="ECO:0000256" key="16">
    <source>
        <dbReference type="RuleBase" id="RU004516"/>
    </source>
</evidence>
<dbReference type="GO" id="GO:0052655">
    <property type="term" value="F:L-valine-2-oxoglutarate transaminase activity"/>
    <property type="evidence" value="ECO:0007669"/>
    <property type="project" value="RHEA"/>
</dbReference>
<dbReference type="NCBIfam" id="TIGR01123">
    <property type="entry name" value="ilvE_II"/>
    <property type="match status" value="1"/>
</dbReference>
<dbReference type="PIRSF" id="PIRSF006468">
    <property type="entry name" value="BCAT1"/>
    <property type="match status" value="1"/>
</dbReference>
<gene>
    <name evidence="20" type="ORF">AV656_03225</name>
</gene>
<organism evidence="20 21">
    <name type="scientific">Bhargavaea cecembensis</name>
    <dbReference type="NCBI Taxonomy" id="394098"/>
    <lineage>
        <taxon>Bacteria</taxon>
        <taxon>Bacillati</taxon>
        <taxon>Bacillota</taxon>
        <taxon>Bacilli</taxon>
        <taxon>Bacillales</taxon>
        <taxon>Caryophanaceae</taxon>
        <taxon>Bhargavaea</taxon>
    </lineage>
</organism>
<dbReference type="Pfam" id="PF01063">
    <property type="entry name" value="Aminotran_4"/>
    <property type="match status" value="1"/>
</dbReference>
<name>A0A165HK97_9BACL</name>
<dbReference type="PROSITE" id="PS00770">
    <property type="entry name" value="AA_TRANSFER_CLASS_4"/>
    <property type="match status" value="1"/>
</dbReference>
<feature type="compositionally biased region" description="Polar residues" evidence="19">
    <location>
        <begin position="1"/>
        <end position="10"/>
    </location>
</feature>
<dbReference type="UniPathway" id="UPA00049">
    <property type="reaction ID" value="UER00062"/>
</dbReference>
<evidence type="ECO:0000256" key="3">
    <source>
        <dbReference type="ARBA" id="ARBA00004931"/>
    </source>
</evidence>
<evidence type="ECO:0000256" key="19">
    <source>
        <dbReference type="SAM" id="MobiDB-lite"/>
    </source>
</evidence>
<evidence type="ECO:0000256" key="1">
    <source>
        <dbReference type="ARBA" id="ARBA00001933"/>
    </source>
</evidence>
<dbReference type="UniPathway" id="UPA00047">
    <property type="reaction ID" value="UER00058"/>
</dbReference>
<dbReference type="PANTHER" id="PTHR11825:SF44">
    <property type="entry name" value="BRANCHED-CHAIN-AMINO-ACID AMINOTRANSFERASE"/>
    <property type="match status" value="1"/>
</dbReference>
<evidence type="ECO:0000256" key="7">
    <source>
        <dbReference type="ARBA" id="ARBA00022605"/>
    </source>
</evidence>
<dbReference type="GO" id="GO:0052654">
    <property type="term" value="F:L-leucine-2-oxoglutarate transaminase activity"/>
    <property type="evidence" value="ECO:0007669"/>
    <property type="project" value="RHEA"/>
</dbReference>
<dbReference type="InterPro" id="IPR005786">
    <property type="entry name" value="B_amino_transII"/>
</dbReference>
<keyword evidence="7 17" id="KW-0028">Amino-acid biosynthesis</keyword>
<evidence type="ECO:0000256" key="13">
    <source>
        <dbReference type="ARBA" id="ARBA00049229"/>
    </source>
</evidence>
<comment type="catalytic activity">
    <reaction evidence="12 17">
        <text>L-isoleucine + 2-oxoglutarate = (S)-3-methyl-2-oxopentanoate + L-glutamate</text>
        <dbReference type="Rhea" id="RHEA:24801"/>
        <dbReference type="ChEBI" id="CHEBI:16810"/>
        <dbReference type="ChEBI" id="CHEBI:29985"/>
        <dbReference type="ChEBI" id="CHEBI:35146"/>
        <dbReference type="ChEBI" id="CHEBI:58045"/>
        <dbReference type="EC" id="2.6.1.42"/>
    </reaction>
</comment>
<dbReference type="EC" id="2.6.1.42" evidence="17"/>
<keyword evidence="10 17" id="KW-0100">Branched-chain amino acid biosynthesis</keyword>
<feature type="region of interest" description="Disordered" evidence="19">
    <location>
        <begin position="1"/>
        <end position="21"/>
    </location>
</feature>
<dbReference type="PANTHER" id="PTHR11825">
    <property type="entry name" value="SUBGROUP IIII AMINOTRANSFERASE"/>
    <property type="match status" value="1"/>
</dbReference>
<evidence type="ECO:0000256" key="17">
    <source>
        <dbReference type="RuleBase" id="RU004517"/>
    </source>
</evidence>
<evidence type="ECO:0000256" key="4">
    <source>
        <dbReference type="ARBA" id="ARBA00005072"/>
    </source>
</evidence>
<keyword evidence="6 17" id="KW-0032">Aminotransferase</keyword>
<comment type="caution">
    <text evidence="20">The sequence shown here is derived from an EMBL/GenBank/DDBJ whole genome shotgun (WGS) entry which is preliminary data.</text>
</comment>
<dbReference type="RefSeq" id="WP_063178738.1">
    <property type="nucleotide sequence ID" value="NZ_LQNT01000001.1"/>
</dbReference>
<comment type="similarity">
    <text evidence="5 15">Belongs to the class-IV pyridoxal-phosphate-dependent aminotransferase family.</text>
</comment>
<proteinExistence type="inferred from homology"/>
<dbReference type="UniPathway" id="UPA00048">
    <property type="reaction ID" value="UER00073"/>
</dbReference>
<comment type="pathway">
    <text evidence="4 18">Amino-acid biosynthesis; L-leucine biosynthesis; L-leucine from 3-methyl-2-oxobutanoate: step 4/4.</text>
</comment>
<keyword evidence="8 17" id="KW-0808">Transferase</keyword>
<evidence type="ECO:0000256" key="9">
    <source>
        <dbReference type="ARBA" id="ARBA00022898"/>
    </source>
</evidence>
<comment type="pathway">
    <text evidence="3 18">Amino-acid biosynthesis; L-valine biosynthesis; L-valine from pyruvate: step 4/4.</text>
</comment>